<dbReference type="InterPro" id="IPR036693">
    <property type="entry name" value="TF_LuxR_autoind-bd_dom_sf"/>
</dbReference>
<dbReference type="Pfam" id="PF00196">
    <property type="entry name" value="GerE"/>
    <property type="match status" value="1"/>
</dbReference>
<dbReference type="Pfam" id="PF03472">
    <property type="entry name" value="Autoind_bind"/>
    <property type="match status" value="1"/>
</dbReference>
<dbReference type="SUPFAM" id="SSF75516">
    <property type="entry name" value="Pheromone-binding domain of LuxR-like quorum-sensing transcription factors"/>
    <property type="match status" value="1"/>
</dbReference>
<evidence type="ECO:0000259" key="4">
    <source>
        <dbReference type="PROSITE" id="PS50043"/>
    </source>
</evidence>
<reference evidence="5 6" key="1">
    <citation type="submission" date="2018-01" db="EMBL/GenBank/DDBJ databases">
        <title>Whole genome analyses suggest that Burkholderia sensu lato contains two further novel genera in the rhizoxinica-symbiotica group Mycetohabitans gen. nov., and Trinickia gen. nov.: implications for the evolution of diazotrophy and nodulation in the Burkholderiaceae.</title>
        <authorList>
            <person name="Estrada-de los Santos P."/>
            <person name="Palmer M."/>
            <person name="Chavez-Ramirez B."/>
            <person name="Beukes C."/>
            <person name="Steenkamp E.T."/>
            <person name="Hirsch A.M."/>
            <person name="Manyaka P."/>
            <person name="Maluk M."/>
            <person name="Lafos M."/>
            <person name="Crook M."/>
            <person name="Gross E."/>
            <person name="Simon M.F."/>
            <person name="Bueno dos Reis Junior F."/>
            <person name="Poole P.S."/>
            <person name="Venter S.N."/>
            <person name="James E.K."/>
        </authorList>
    </citation>
    <scope>NUCLEOTIDE SEQUENCE [LARGE SCALE GENOMIC DNA]</scope>
    <source>
        <strain evidence="5 6">GP25-8</strain>
    </source>
</reference>
<evidence type="ECO:0000256" key="1">
    <source>
        <dbReference type="ARBA" id="ARBA00023015"/>
    </source>
</evidence>
<protein>
    <submittedName>
        <fullName evidence="5">LuxR family transcriptional regulator</fullName>
    </submittedName>
</protein>
<name>A0A2N7VFI5_9BURK</name>
<dbReference type="PROSITE" id="PS50043">
    <property type="entry name" value="HTH_LUXR_2"/>
    <property type="match status" value="1"/>
</dbReference>
<sequence>MNDTATPDEIFTVLRTEALKLGFEYCTYGFRSPVPFTNPRTIMISDYPKAWCDRYNSAGYVNIDPTVLHAQMSQVPIVWRDSLFENTHDLWEEANAHGLVVGWAQSTLDRAGGGGMLTLARSAEPLSATELEAKELSMRRLADLAHAALSHVFRARALGDTPQKLSAREIEILRWHADGKTASEIGEILHISMETVKFHTKNAVTKLGAANKTAAVARAAALGFLC</sequence>
<dbReference type="SMART" id="SM00421">
    <property type="entry name" value="HTH_LUXR"/>
    <property type="match status" value="1"/>
</dbReference>
<keyword evidence="6" id="KW-1185">Reference proteome</keyword>
<dbReference type="PANTHER" id="PTHR44688">
    <property type="entry name" value="DNA-BINDING TRANSCRIPTIONAL ACTIVATOR DEVR_DOSR"/>
    <property type="match status" value="1"/>
</dbReference>
<accession>A0A2N7VFI5</accession>
<dbReference type="PROSITE" id="PS00622">
    <property type="entry name" value="HTH_LUXR_1"/>
    <property type="match status" value="1"/>
</dbReference>
<dbReference type="InterPro" id="IPR016032">
    <property type="entry name" value="Sig_transdc_resp-reg_C-effctor"/>
</dbReference>
<dbReference type="Gene3D" id="3.30.450.80">
    <property type="entry name" value="Transcription factor LuxR-like, autoinducer-binding domain"/>
    <property type="match status" value="1"/>
</dbReference>
<dbReference type="PRINTS" id="PR00038">
    <property type="entry name" value="HTHLUXR"/>
</dbReference>
<comment type="caution">
    <text evidence="5">The sequence shown here is derived from an EMBL/GenBank/DDBJ whole genome shotgun (WGS) entry which is preliminary data.</text>
</comment>
<keyword evidence="2" id="KW-0238">DNA-binding</keyword>
<dbReference type="InterPro" id="IPR000792">
    <property type="entry name" value="Tscrpt_reg_LuxR_C"/>
</dbReference>
<proteinExistence type="predicted"/>
<dbReference type="InterPro" id="IPR005143">
    <property type="entry name" value="TF_LuxR_autoind-bd_dom"/>
</dbReference>
<organism evidence="5 6">
    <name type="scientific">Trinickia soli</name>
    <dbReference type="NCBI Taxonomy" id="380675"/>
    <lineage>
        <taxon>Bacteria</taxon>
        <taxon>Pseudomonadati</taxon>
        <taxon>Pseudomonadota</taxon>
        <taxon>Betaproteobacteria</taxon>
        <taxon>Burkholderiales</taxon>
        <taxon>Burkholderiaceae</taxon>
        <taxon>Trinickia</taxon>
    </lineage>
</organism>
<dbReference type="GO" id="GO:0006355">
    <property type="term" value="P:regulation of DNA-templated transcription"/>
    <property type="evidence" value="ECO:0007669"/>
    <property type="project" value="InterPro"/>
</dbReference>
<feature type="domain" description="HTH luxR-type" evidence="4">
    <location>
        <begin position="158"/>
        <end position="223"/>
    </location>
</feature>
<dbReference type="PANTHER" id="PTHR44688:SF16">
    <property type="entry name" value="DNA-BINDING TRANSCRIPTIONAL ACTIVATOR DEVR_DOSR"/>
    <property type="match status" value="1"/>
</dbReference>
<dbReference type="Proteomes" id="UP000235347">
    <property type="component" value="Unassembled WGS sequence"/>
</dbReference>
<evidence type="ECO:0000256" key="3">
    <source>
        <dbReference type="ARBA" id="ARBA00023163"/>
    </source>
</evidence>
<dbReference type="CDD" id="cd06170">
    <property type="entry name" value="LuxR_C_like"/>
    <property type="match status" value="1"/>
</dbReference>
<evidence type="ECO:0000313" key="5">
    <source>
        <dbReference type="EMBL" id="PMS15921.1"/>
    </source>
</evidence>
<dbReference type="Gene3D" id="1.10.10.10">
    <property type="entry name" value="Winged helix-like DNA-binding domain superfamily/Winged helix DNA-binding domain"/>
    <property type="match status" value="1"/>
</dbReference>
<evidence type="ECO:0000256" key="2">
    <source>
        <dbReference type="ARBA" id="ARBA00023125"/>
    </source>
</evidence>
<gene>
    <name evidence="5" type="ORF">C0Z19_26845</name>
</gene>
<keyword evidence="3" id="KW-0804">Transcription</keyword>
<keyword evidence="1" id="KW-0805">Transcription regulation</keyword>
<dbReference type="EMBL" id="PNYB01000041">
    <property type="protein sequence ID" value="PMS15921.1"/>
    <property type="molecule type" value="Genomic_DNA"/>
</dbReference>
<dbReference type="GO" id="GO:0003677">
    <property type="term" value="F:DNA binding"/>
    <property type="evidence" value="ECO:0007669"/>
    <property type="project" value="UniProtKB-KW"/>
</dbReference>
<dbReference type="InterPro" id="IPR036388">
    <property type="entry name" value="WH-like_DNA-bd_sf"/>
</dbReference>
<dbReference type="SUPFAM" id="SSF46894">
    <property type="entry name" value="C-terminal effector domain of the bipartite response regulators"/>
    <property type="match status" value="1"/>
</dbReference>
<evidence type="ECO:0000313" key="6">
    <source>
        <dbReference type="Proteomes" id="UP000235347"/>
    </source>
</evidence>
<dbReference type="AlphaFoldDB" id="A0A2N7VFI5"/>